<dbReference type="AlphaFoldDB" id="A0A1N6FVZ0"/>
<feature type="domain" description="AB hydrolase-1" evidence="1">
    <location>
        <begin position="46"/>
        <end position="270"/>
    </location>
</feature>
<accession>A0A1N6FVZ0</accession>
<dbReference type="RefSeq" id="WP_074264025.1">
    <property type="nucleotide sequence ID" value="NZ_FSRM01000001.1"/>
</dbReference>
<sequence>MQIQAATDGTATASEFAILPATSAREALRIEYQWINAELRAAPIALFLHEGLGSIAMWRGWPQQLCDQLGMRGLVYSRPGYGHSTPRPRDTVWPVDYLSIQARDVLPALLEALRIGPEERARMWVIGHSDGASIALLYAASFPRLLAGAISIAPHVFAEDISLQGIAETKAAYEHAGLREKLSRFHADVDSAFYGWSDIWLSPAYRTWSIAEELRAIRCPLLAAQGHDDHYGTMAHLDTIATCVPQAHLLKLDACGHSPHRDTPDALNAAIVAFVRSVATTQSG</sequence>
<dbReference type="Proteomes" id="UP000184693">
    <property type="component" value="Unassembled WGS sequence"/>
</dbReference>
<proteinExistence type="predicted"/>
<dbReference type="Gene3D" id="3.40.50.1820">
    <property type="entry name" value="alpha/beta hydrolase"/>
    <property type="match status" value="1"/>
</dbReference>
<evidence type="ECO:0000313" key="3">
    <source>
        <dbReference type="Proteomes" id="UP000184693"/>
    </source>
</evidence>
<dbReference type="SUPFAM" id="SSF53474">
    <property type="entry name" value="alpha/beta-Hydrolases"/>
    <property type="match status" value="1"/>
</dbReference>
<dbReference type="OrthoDB" id="135231at2"/>
<name>A0A1N6FVZ0_9BURK</name>
<dbReference type="PANTHER" id="PTHR43798">
    <property type="entry name" value="MONOACYLGLYCEROL LIPASE"/>
    <property type="match status" value="1"/>
</dbReference>
<dbReference type="EMBL" id="FSRM01000001">
    <property type="protein sequence ID" value="SIN99360.1"/>
    <property type="molecule type" value="Genomic_DNA"/>
</dbReference>
<dbReference type="PANTHER" id="PTHR43798:SF33">
    <property type="entry name" value="HYDROLASE, PUTATIVE (AFU_ORTHOLOGUE AFUA_2G14860)-RELATED"/>
    <property type="match status" value="1"/>
</dbReference>
<reference evidence="2 3" key="1">
    <citation type="submission" date="2016-11" db="EMBL/GenBank/DDBJ databases">
        <authorList>
            <person name="Jaros S."/>
            <person name="Januszkiewicz K."/>
            <person name="Wedrychowicz H."/>
        </authorList>
    </citation>
    <scope>NUCLEOTIDE SEQUENCE [LARGE SCALE GENOMIC DNA]</scope>
    <source>
        <strain evidence="2 3">GAS86</strain>
    </source>
</reference>
<protein>
    <submittedName>
        <fullName evidence="2">Pimeloyl-ACP methyl ester carboxylesterase</fullName>
    </submittedName>
</protein>
<organism evidence="2 3">
    <name type="scientific">Paraburkholderia phenazinium</name>
    <dbReference type="NCBI Taxonomy" id="60549"/>
    <lineage>
        <taxon>Bacteria</taxon>
        <taxon>Pseudomonadati</taxon>
        <taxon>Pseudomonadota</taxon>
        <taxon>Betaproteobacteria</taxon>
        <taxon>Burkholderiales</taxon>
        <taxon>Burkholderiaceae</taxon>
        <taxon>Paraburkholderia</taxon>
    </lineage>
</organism>
<dbReference type="InterPro" id="IPR029058">
    <property type="entry name" value="AB_hydrolase_fold"/>
</dbReference>
<gene>
    <name evidence="2" type="ORF">SAMN05444168_1905</name>
</gene>
<dbReference type="InterPro" id="IPR050266">
    <property type="entry name" value="AB_hydrolase_sf"/>
</dbReference>
<dbReference type="GO" id="GO:0016020">
    <property type="term" value="C:membrane"/>
    <property type="evidence" value="ECO:0007669"/>
    <property type="project" value="TreeGrafter"/>
</dbReference>
<dbReference type="InterPro" id="IPR000073">
    <property type="entry name" value="AB_hydrolase_1"/>
</dbReference>
<evidence type="ECO:0000313" key="2">
    <source>
        <dbReference type="EMBL" id="SIN99360.1"/>
    </source>
</evidence>
<dbReference type="Pfam" id="PF12697">
    <property type="entry name" value="Abhydrolase_6"/>
    <property type="match status" value="1"/>
</dbReference>
<evidence type="ECO:0000259" key="1">
    <source>
        <dbReference type="Pfam" id="PF12697"/>
    </source>
</evidence>